<dbReference type="GO" id="GO:0005886">
    <property type="term" value="C:plasma membrane"/>
    <property type="evidence" value="ECO:0007669"/>
    <property type="project" value="UniProtKB-SubCell"/>
</dbReference>
<dbReference type="GO" id="GO:0098552">
    <property type="term" value="C:side of membrane"/>
    <property type="evidence" value="ECO:0007669"/>
    <property type="project" value="UniProtKB-KW"/>
</dbReference>
<evidence type="ECO:0000256" key="7">
    <source>
        <dbReference type="ARBA" id="ARBA00023180"/>
    </source>
</evidence>
<organism evidence="10">
    <name type="scientific">Trypanosoma brucei</name>
    <dbReference type="NCBI Taxonomy" id="5691"/>
    <lineage>
        <taxon>Eukaryota</taxon>
        <taxon>Discoba</taxon>
        <taxon>Euglenozoa</taxon>
        <taxon>Kinetoplastea</taxon>
        <taxon>Metakinetoplastina</taxon>
        <taxon>Trypanosomatida</taxon>
        <taxon>Trypanosomatidae</taxon>
        <taxon>Trypanosoma</taxon>
    </lineage>
</organism>
<dbReference type="EMBL" id="KY404717">
    <property type="protein sequence ID" value="ARB50968.1"/>
    <property type="molecule type" value="Genomic_DNA"/>
</dbReference>
<keyword evidence="4" id="KW-0336">GPI-anchor</keyword>
<feature type="domain" description="Trypanosome variant surface glycoprotein B-type N-terminal" evidence="9">
    <location>
        <begin position="32"/>
        <end position="173"/>
    </location>
</feature>
<reference evidence="10" key="1">
    <citation type="submission" date="2016-12" db="EMBL/GenBank/DDBJ databases">
        <title>Extending the VSGnome of Trypanosoma brucei strain TREU927.</title>
        <authorList>
            <person name="Cross G.A."/>
        </authorList>
    </citation>
    <scope>NUCLEOTIDE SEQUENCE</scope>
    <source>
        <strain evidence="10">Tb927.99.2087</strain>
    </source>
</reference>
<accession>A0A1V0FYL9</accession>
<keyword evidence="8" id="KW-0449">Lipoprotein</keyword>
<keyword evidence="5" id="KW-0732">Signal</keyword>
<evidence type="ECO:0000256" key="6">
    <source>
        <dbReference type="ARBA" id="ARBA00023136"/>
    </source>
</evidence>
<name>A0A1V0FYL9_9TRYP</name>
<evidence type="ECO:0000259" key="9">
    <source>
        <dbReference type="Pfam" id="PF13206"/>
    </source>
</evidence>
<sequence length="174" mass="18959">MSNGVVTLSEQILAGDKMVKTKIDTETSGSVTATVHAENIAASENQGVHASLCAFVTMLGRNVEVETIEPLHTTAYEAIQELNFTLPSPVWKEKFYTNSETEEVHADADKAAVTTIGGVKYWKHLKNAAESFKKGTDNKRVKEVIDSDISETAKQLGQAEIAVLAEELNSLQKH</sequence>
<evidence type="ECO:0000256" key="4">
    <source>
        <dbReference type="ARBA" id="ARBA00022622"/>
    </source>
</evidence>
<keyword evidence="7" id="KW-0325">Glycoprotein</keyword>
<protein>
    <submittedName>
        <fullName evidence="10">Variant surface glycoprotein</fullName>
    </submittedName>
</protein>
<dbReference type="InterPro" id="IPR025932">
    <property type="entry name" value="Trypano_VSG_B_N_dom"/>
</dbReference>
<evidence type="ECO:0000256" key="8">
    <source>
        <dbReference type="ARBA" id="ARBA00023288"/>
    </source>
</evidence>
<proteinExistence type="predicted"/>
<evidence type="ECO:0000313" key="10">
    <source>
        <dbReference type="EMBL" id="ARB50968.1"/>
    </source>
</evidence>
<evidence type="ECO:0000256" key="1">
    <source>
        <dbReference type="ARBA" id="ARBA00002523"/>
    </source>
</evidence>
<comment type="subcellular location">
    <subcellularLocation>
        <location evidence="2">Cell membrane</location>
        <topology evidence="2">Lipid-anchor</topology>
        <topology evidence="2">GPI-anchor</topology>
    </subcellularLocation>
</comment>
<evidence type="ECO:0000256" key="5">
    <source>
        <dbReference type="ARBA" id="ARBA00022729"/>
    </source>
</evidence>
<evidence type="ECO:0000256" key="3">
    <source>
        <dbReference type="ARBA" id="ARBA00022475"/>
    </source>
</evidence>
<keyword evidence="3" id="KW-1003">Cell membrane</keyword>
<dbReference type="Pfam" id="PF13206">
    <property type="entry name" value="VSG_B"/>
    <property type="match status" value="1"/>
</dbReference>
<evidence type="ECO:0000256" key="2">
    <source>
        <dbReference type="ARBA" id="ARBA00004609"/>
    </source>
</evidence>
<dbReference type="AlphaFoldDB" id="A0A1V0FYL9"/>
<comment type="function">
    <text evidence="1">VSG forms a coat on the surface of the parasite. The trypanosome evades the immune response of the host by expressing a series of antigenically distinct VSGs from an estimated 1000 VSG genes.</text>
</comment>
<keyword evidence="6" id="KW-0472">Membrane</keyword>